<evidence type="ECO:0000313" key="9">
    <source>
        <dbReference type="EMBL" id="KAG7368519.1"/>
    </source>
</evidence>
<evidence type="ECO:0000256" key="1">
    <source>
        <dbReference type="ARBA" id="ARBA00001968"/>
    </source>
</evidence>
<dbReference type="GO" id="GO:0005634">
    <property type="term" value="C:nucleus"/>
    <property type="evidence" value="ECO:0007669"/>
    <property type="project" value="UniProtKB-SubCell"/>
</dbReference>
<dbReference type="InterPro" id="IPR027806">
    <property type="entry name" value="HARBI1_dom"/>
</dbReference>
<reference evidence="9" key="2">
    <citation type="submission" date="2021-04" db="EMBL/GenBank/DDBJ databases">
        <authorList>
            <person name="Podell S."/>
        </authorList>
    </citation>
    <scope>NUCLEOTIDE SEQUENCE</scope>
    <source>
        <strain evidence="9">Hildebrandi</strain>
    </source>
</reference>
<keyword evidence="10" id="KW-1185">Reference proteome</keyword>
<evidence type="ECO:0000256" key="3">
    <source>
        <dbReference type="ARBA" id="ARBA00006958"/>
    </source>
</evidence>
<protein>
    <submittedName>
        <fullName evidence="9">DDE superfamily endonuclease</fullName>
    </submittedName>
</protein>
<organism evidence="9 10">
    <name type="scientific">Nitzschia inconspicua</name>
    <dbReference type="NCBI Taxonomy" id="303405"/>
    <lineage>
        <taxon>Eukaryota</taxon>
        <taxon>Sar</taxon>
        <taxon>Stramenopiles</taxon>
        <taxon>Ochrophyta</taxon>
        <taxon>Bacillariophyta</taxon>
        <taxon>Bacillariophyceae</taxon>
        <taxon>Bacillariophycidae</taxon>
        <taxon>Bacillariales</taxon>
        <taxon>Bacillariaceae</taxon>
        <taxon>Nitzschia</taxon>
    </lineage>
</organism>
<name>A0A9K3Q4Y3_9STRA</name>
<gene>
    <name evidence="9" type="ORF">IV203_031262</name>
</gene>
<comment type="similarity">
    <text evidence="3">Belongs to the HARBI1 family.</text>
</comment>
<comment type="caution">
    <text evidence="9">The sequence shown here is derived from an EMBL/GenBank/DDBJ whole genome shotgun (WGS) entry which is preliminary data.</text>
</comment>
<dbReference type="OrthoDB" id="42372at2759"/>
<dbReference type="PANTHER" id="PTHR22930:SF85">
    <property type="entry name" value="GH03217P-RELATED"/>
    <property type="match status" value="1"/>
</dbReference>
<dbReference type="GO" id="GO:0016787">
    <property type="term" value="F:hydrolase activity"/>
    <property type="evidence" value="ECO:0007669"/>
    <property type="project" value="UniProtKB-KW"/>
</dbReference>
<evidence type="ECO:0000313" key="10">
    <source>
        <dbReference type="Proteomes" id="UP000693970"/>
    </source>
</evidence>
<evidence type="ECO:0000256" key="5">
    <source>
        <dbReference type="ARBA" id="ARBA00022723"/>
    </source>
</evidence>
<accession>A0A9K3Q4Y3</accession>
<comment type="cofactor">
    <cofactor evidence="1">
        <name>a divalent metal cation</name>
        <dbReference type="ChEBI" id="CHEBI:60240"/>
    </cofactor>
</comment>
<dbReference type="Proteomes" id="UP000693970">
    <property type="component" value="Unassembled WGS sequence"/>
</dbReference>
<dbReference type="AlphaFoldDB" id="A0A9K3Q4Y3"/>
<keyword evidence="9" id="KW-0255">Endonuclease</keyword>
<dbReference type="GO" id="GO:0004519">
    <property type="term" value="F:endonuclease activity"/>
    <property type="evidence" value="ECO:0007669"/>
    <property type="project" value="UniProtKB-KW"/>
</dbReference>
<keyword evidence="4" id="KW-0540">Nuclease</keyword>
<evidence type="ECO:0000256" key="7">
    <source>
        <dbReference type="ARBA" id="ARBA00023242"/>
    </source>
</evidence>
<evidence type="ECO:0000256" key="2">
    <source>
        <dbReference type="ARBA" id="ARBA00004123"/>
    </source>
</evidence>
<evidence type="ECO:0000256" key="6">
    <source>
        <dbReference type="ARBA" id="ARBA00022801"/>
    </source>
</evidence>
<dbReference type="PANTHER" id="PTHR22930">
    <property type="match status" value="1"/>
</dbReference>
<proteinExistence type="inferred from homology"/>
<evidence type="ECO:0000259" key="8">
    <source>
        <dbReference type="Pfam" id="PF13359"/>
    </source>
</evidence>
<dbReference type="Pfam" id="PF13359">
    <property type="entry name" value="DDE_Tnp_4"/>
    <property type="match status" value="1"/>
</dbReference>
<dbReference type="GO" id="GO:0046872">
    <property type="term" value="F:metal ion binding"/>
    <property type="evidence" value="ECO:0007669"/>
    <property type="project" value="UniProtKB-KW"/>
</dbReference>
<feature type="domain" description="DDE Tnp4" evidence="8">
    <location>
        <begin position="225"/>
        <end position="364"/>
    </location>
</feature>
<evidence type="ECO:0000256" key="4">
    <source>
        <dbReference type="ARBA" id="ARBA00022722"/>
    </source>
</evidence>
<keyword evidence="7" id="KW-0539">Nucleus</keyword>
<sequence>MDPNLMVVAASTAMSFLYSRLGRKGHVRGRPVGTKQRHRVRRSVESVRNEIGDVLFRRAYRMSFESFETLHKLLLPALTRIHQKLMETASARRREKRRLRGTRTRLAPRTKWKRFVHNGRIDTTVRLAIALRFFAGGSIYDMAPLYGVSRTDAFSSVWMVVEAIHQTTDLNLVFPDNHDDQRQLAREFSNRSKAGFDCCVGAVDGILIWVLQPSPSCCRESNCDAQKFLCGRKHKYGLNCQAVADCRGKFLDMSVRYPASTSDCIAFESSALYGRLTNGLLAEGLCLFGDNAYLNAPFLATPYPNVSGGHMDAYNYFHSQLRIRVECAFGMFVQRWGILRSPIPKGISIRKTTVMVLALAKLHNFCIDQTDQDETNILPMAAADELRLVTNESGSVPLEEVRDDDDEEGTPTRMRAVPTQLIGGGEHFDDCPRDLRELRRRAFENIRLPRERLALDYVLENNYVRPRPRGTAARPRGTAA</sequence>
<keyword evidence="6" id="KW-0378">Hydrolase</keyword>
<keyword evidence="5" id="KW-0479">Metal-binding</keyword>
<dbReference type="EMBL" id="JAGRRH010000006">
    <property type="protein sequence ID" value="KAG7368519.1"/>
    <property type="molecule type" value="Genomic_DNA"/>
</dbReference>
<comment type="subcellular location">
    <subcellularLocation>
        <location evidence="2">Nucleus</location>
    </subcellularLocation>
</comment>
<dbReference type="InterPro" id="IPR045249">
    <property type="entry name" value="HARBI1-like"/>
</dbReference>
<reference evidence="9" key="1">
    <citation type="journal article" date="2021" name="Sci. Rep.">
        <title>Diploid genomic architecture of Nitzschia inconspicua, an elite biomass production diatom.</title>
        <authorList>
            <person name="Oliver A."/>
            <person name="Podell S."/>
            <person name="Pinowska A."/>
            <person name="Traller J.C."/>
            <person name="Smith S.R."/>
            <person name="McClure R."/>
            <person name="Beliaev A."/>
            <person name="Bohutskyi P."/>
            <person name="Hill E.A."/>
            <person name="Rabines A."/>
            <person name="Zheng H."/>
            <person name="Allen L.Z."/>
            <person name="Kuo A."/>
            <person name="Grigoriev I.V."/>
            <person name="Allen A.E."/>
            <person name="Hazlebeck D."/>
            <person name="Allen E.E."/>
        </authorList>
    </citation>
    <scope>NUCLEOTIDE SEQUENCE</scope>
    <source>
        <strain evidence="9">Hildebrandi</strain>
    </source>
</reference>